<protein>
    <submittedName>
        <fullName evidence="2">Uncharacterized protein</fullName>
    </submittedName>
</protein>
<proteinExistence type="predicted"/>
<evidence type="ECO:0000313" key="2">
    <source>
        <dbReference type="EMBL" id="EGF99962.1"/>
    </source>
</evidence>
<dbReference type="VEuPathDB" id="FungiDB:MELLADRAFT_57718"/>
<evidence type="ECO:0000313" key="3">
    <source>
        <dbReference type="Proteomes" id="UP000001072"/>
    </source>
</evidence>
<feature type="compositionally biased region" description="Low complexity" evidence="1">
    <location>
        <begin position="1"/>
        <end position="18"/>
    </location>
</feature>
<sequence>MIEISSSSSRVESLGSQSTGNSTTAKETADTRRSNLQLPNNKSIYKTFIDHGTEFDKEDYPTHPNGETVYVNEPEH</sequence>
<name>F4S5U9_MELLP</name>
<feature type="region of interest" description="Disordered" evidence="1">
    <location>
        <begin position="54"/>
        <end position="76"/>
    </location>
</feature>
<evidence type="ECO:0000256" key="1">
    <source>
        <dbReference type="SAM" id="MobiDB-lite"/>
    </source>
</evidence>
<organism evidence="3">
    <name type="scientific">Melampsora larici-populina (strain 98AG31 / pathotype 3-4-7)</name>
    <name type="common">Poplar leaf rust fungus</name>
    <dbReference type="NCBI Taxonomy" id="747676"/>
    <lineage>
        <taxon>Eukaryota</taxon>
        <taxon>Fungi</taxon>
        <taxon>Dikarya</taxon>
        <taxon>Basidiomycota</taxon>
        <taxon>Pucciniomycotina</taxon>
        <taxon>Pucciniomycetes</taxon>
        <taxon>Pucciniales</taxon>
        <taxon>Melampsoraceae</taxon>
        <taxon>Melampsora</taxon>
    </lineage>
</organism>
<dbReference type="Proteomes" id="UP000001072">
    <property type="component" value="Unassembled WGS sequence"/>
</dbReference>
<reference evidence="3" key="1">
    <citation type="journal article" date="2011" name="Proc. Natl. Acad. Sci. U.S.A.">
        <title>Obligate biotrophy features unraveled by the genomic analysis of rust fungi.</title>
        <authorList>
            <person name="Duplessis S."/>
            <person name="Cuomo C.A."/>
            <person name="Lin Y.-C."/>
            <person name="Aerts A."/>
            <person name="Tisserant E."/>
            <person name="Veneault-Fourrey C."/>
            <person name="Joly D.L."/>
            <person name="Hacquard S."/>
            <person name="Amselem J."/>
            <person name="Cantarel B.L."/>
            <person name="Chiu R."/>
            <person name="Coutinho P.M."/>
            <person name="Feau N."/>
            <person name="Field M."/>
            <person name="Frey P."/>
            <person name="Gelhaye E."/>
            <person name="Goldberg J."/>
            <person name="Grabherr M.G."/>
            <person name="Kodira C.D."/>
            <person name="Kohler A."/>
            <person name="Kuees U."/>
            <person name="Lindquist E.A."/>
            <person name="Lucas S.M."/>
            <person name="Mago R."/>
            <person name="Mauceli E."/>
            <person name="Morin E."/>
            <person name="Murat C."/>
            <person name="Pangilinan J.L."/>
            <person name="Park R."/>
            <person name="Pearson M."/>
            <person name="Quesneville H."/>
            <person name="Rouhier N."/>
            <person name="Sakthikumar S."/>
            <person name="Salamov A.A."/>
            <person name="Schmutz J."/>
            <person name="Selles B."/>
            <person name="Shapiro H."/>
            <person name="Tanguay P."/>
            <person name="Tuskan G.A."/>
            <person name="Henrissat B."/>
            <person name="Van de Peer Y."/>
            <person name="Rouze P."/>
            <person name="Ellis J.G."/>
            <person name="Dodds P.N."/>
            <person name="Schein J.E."/>
            <person name="Zhong S."/>
            <person name="Hamelin R.C."/>
            <person name="Grigoriev I.V."/>
            <person name="Szabo L.J."/>
            <person name="Martin F."/>
        </authorList>
    </citation>
    <scope>NUCLEOTIDE SEQUENCE [LARGE SCALE GENOMIC DNA]</scope>
    <source>
        <strain evidence="3">98AG31 / pathotype 3-4-7</strain>
    </source>
</reference>
<accession>F4S5U9</accession>
<dbReference type="HOGENOM" id="CLU_2655014_0_0_1"/>
<dbReference type="AlphaFoldDB" id="F4S5U9"/>
<dbReference type="RefSeq" id="XP_007416736.1">
    <property type="nucleotide sequence ID" value="XM_007416674.1"/>
</dbReference>
<dbReference type="InParanoid" id="F4S5U9"/>
<feature type="region of interest" description="Disordered" evidence="1">
    <location>
        <begin position="1"/>
        <end position="41"/>
    </location>
</feature>
<dbReference type="GeneID" id="18929124"/>
<dbReference type="EMBL" id="GL883152">
    <property type="protein sequence ID" value="EGF99962.1"/>
    <property type="molecule type" value="Genomic_DNA"/>
</dbReference>
<gene>
    <name evidence="2" type="ORF">MELLADRAFT_57718</name>
</gene>
<keyword evidence="3" id="KW-1185">Reference proteome</keyword>
<dbReference type="KEGG" id="mlr:MELLADRAFT_57718"/>